<gene>
    <name evidence="1" type="ORF">C5S46_05920</name>
</gene>
<name>A0AC61S9K5_9EURY</name>
<dbReference type="Proteomes" id="UP000315423">
    <property type="component" value="Unassembled WGS sequence"/>
</dbReference>
<keyword evidence="1" id="KW-0808">Transferase</keyword>
<evidence type="ECO:0000313" key="2">
    <source>
        <dbReference type="Proteomes" id="UP000315423"/>
    </source>
</evidence>
<accession>A0AC61S9K5</accession>
<proteinExistence type="predicted"/>
<reference evidence="1" key="1">
    <citation type="submission" date="2018-09" db="EMBL/GenBank/DDBJ databases">
        <title>A genomic encyclopedia of anaerobic methanotrophic archaea.</title>
        <authorList>
            <person name="Skennerton C.T."/>
            <person name="Chadwick G.L."/>
            <person name="Laso-Perez R."/>
            <person name="Leu A.O."/>
            <person name="Speth D.R."/>
            <person name="Yu H."/>
            <person name="Morgan-Lang C."/>
            <person name="Hatzenpichler R."/>
            <person name="Goudeau D."/>
            <person name="Malmstrom R."/>
            <person name="Woyke T."/>
            <person name="Hallam S."/>
            <person name="Tyson G.W."/>
            <person name="Wegener G."/>
            <person name="Boetius A."/>
            <person name="Orphan V.J."/>
        </authorList>
    </citation>
    <scope>NUCLEOTIDE SEQUENCE</scope>
    <source>
        <strain evidence="1">CONS3730D10UFb2</strain>
    </source>
</reference>
<dbReference type="EMBL" id="QYBA01000198">
    <property type="protein sequence ID" value="TKY91421.1"/>
    <property type="molecule type" value="Genomic_DNA"/>
</dbReference>
<organism evidence="1 2">
    <name type="scientific">Candidatus Methanomarinus sp</name>
    <dbReference type="NCBI Taxonomy" id="3386244"/>
    <lineage>
        <taxon>Archaea</taxon>
        <taxon>Methanobacteriati</taxon>
        <taxon>Methanobacteriota</taxon>
        <taxon>Stenosarchaea group</taxon>
        <taxon>Methanomicrobia</taxon>
        <taxon>Methanosarcinales</taxon>
        <taxon>ANME-2 cluster</taxon>
        <taxon>Candidatus Methanocomedenaceae</taxon>
        <taxon>Candidatus Methanomarinus</taxon>
    </lineage>
</organism>
<feature type="non-terminal residue" evidence="1">
    <location>
        <position position="1"/>
    </location>
</feature>
<sequence>ARFEILLGDSTVTIHKEYGYRYKLNIREVFFSSRLSYERKRVMSMVQPFENILVPFCGVGPFVIPAAACGANVVAIEKNPRGCKWLAENTRLNRVEENVSIIQGDVSYITNMLDQDFDRIILPIPYGMDLVIENISGMVKKTGSIHFYTFKKQYQIHDLIQKFSDMGFSVAFYRKSGNVAPGVSRWAFDLIKQ</sequence>
<protein>
    <submittedName>
        <fullName evidence="1">Class I SAM-dependent methyltransferase family protein</fullName>
    </submittedName>
</protein>
<evidence type="ECO:0000313" key="1">
    <source>
        <dbReference type="EMBL" id="TKY91421.1"/>
    </source>
</evidence>
<keyword evidence="1" id="KW-0489">Methyltransferase</keyword>
<comment type="caution">
    <text evidence="1">The sequence shown here is derived from an EMBL/GenBank/DDBJ whole genome shotgun (WGS) entry which is preliminary data.</text>
</comment>